<dbReference type="Pfam" id="PF24968">
    <property type="entry name" value="DUF7770"/>
    <property type="match status" value="1"/>
</dbReference>
<organism evidence="2 3">
    <name type="scientific">Monascus purpureus</name>
    <name type="common">Red mold</name>
    <name type="synonym">Monascus anka</name>
    <dbReference type="NCBI Taxonomy" id="5098"/>
    <lineage>
        <taxon>Eukaryota</taxon>
        <taxon>Fungi</taxon>
        <taxon>Dikarya</taxon>
        <taxon>Ascomycota</taxon>
        <taxon>Pezizomycotina</taxon>
        <taxon>Eurotiomycetes</taxon>
        <taxon>Eurotiomycetidae</taxon>
        <taxon>Eurotiales</taxon>
        <taxon>Aspergillaceae</taxon>
        <taxon>Monascus</taxon>
    </lineage>
</organism>
<comment type="caution">
    <text evidence="2">The sequence shown here is derived from an EMBL/GenBank/DDBJ whole genome shotgun (WGS) entry which is preliminary data.</text>
</comment>
<dbReference type="STRING" id="5098.A0A507R224"/>
<keyword evidence="3" id="KW-1185">Reference proteome</keyword>
<accession>A0A507R224</accession>
<dbReference type="Proteomes" id="UP000319663">
    <property type="component" value="Unassembled WGS sequence"/>
</dbReference>
<reference evidence="2 3" key="1">
    <citation type="submission" date="2019-06" db="EMBL/GenBank/DDBJ databases">
        <title>Wine fermentation using esterase from Monascus purpureus.</title>
        <authorList>
            <person name="Geng C."/>
            <person name="Zhang Y."/>
        </authorList>
    </citation>
    <scope>NUCLEOTIDE SEQUENCE [LARGE SCALE GENOMIC DNA]</scope>
    <source>
        <strain evidence="2">HQ1</strain>
    </source>
</reference>
<sequence length="65" mass="6944">MIKARAPDVMGTFNHVNCLCADSATALPSVNFHAVHGLTVGQVLQLIDRNGRSRHKLARSGLGYG</sequence>
<gene>
    <name evidence="2" type="ORF">MPDQ_004324</name>
</gene>
<dbReference type="InterPro" id="IPR056672">
    <property type="entry name" value="DUF7770"/>
</dbReference>
<evidence type="ECO:0000313" key="2">
    <source>
        <dbReference type="EMBL" id="TQB74673.1"/>
    </source>
</evidence>
<dbReference type="AlphaFoldDB" id="A0A507R224"/>
<evidence type="ECO:0000313" key="3">
    <source>
        <dbReference type="Proteomes" id="UP000319663"/>
    </source>
</evidence>
<dbReference type="EMBL" id="VIFY01000028">
    <property type="protein sequence ID" value="TQB74673.1"/>
    <property type="molecule type" value="Genomic_DNA"/>
</dbReference>
<proteinExistence type="predicted"/>
<protein>
    <recommendedName>
        <fullName evidence="1">DUF7770 domain-containing protein</fullName>
    </recommendedName>
</protein>
<name>A0A507R224_MONPU</name>
<evidence type="ECO:0000259" key="1">
    <source>
        <dbReference type="Pfam" id="PF24968"/>
    </source>
</evidence>
<feature type="domain" description="DUF7770" evidence="1">
    <location>
        <begin position="3"/>
        <end position="63"/>
    </location>
</feature>